<dbReference type="Gene3D" id="3.40.50.2020">
    <property type="match status" value="1"/>
</dbReference>
<reference evidence="13 15" key="1">
    <citation type="journal article" date="2007" name="Science">
        <title>Draft genome of the filarial nematode parasite Brugia malayi.</title>
        <authorList>
            <person name="Ghedin E."/>
            <person name="Wang S."/>
            <person name="Spiro D."/>
            <person name="Caler E."/>
            <person name="Zhao Q."/>
            <person name="Crabtree J."/>
            <person name="Allen J.E."/>
            <person name="Delcher A.L."/>
            <person name="Guiliano D.B."/>
            <person name="Miranda-Saavedra D."/>
            <person name="Angiuoli S.V."/>
            <person name="Creasy T."/>
            <person name="Amedeo P."/>
            <person name="Haas B."/>
            <person name="El-Sayed N.M."/>
            <person name="Wortman J.R."/>
            <person name="Feldblyum T."/>
            <person name="Tallon L."/>
            <person name="Schatz M."/>
            <person name="Shumway M."/>
            <person name="Koo H."/>
            <person name="Salzberg S.L."/>
            <person name="Schobel S."/>
            <person name="Pertea M."/>
            <person name="Pop M."/>
            <person name="White O."/>
            <person name="Barton G.J."/>
            <person name="Carlow C.K."/>
            <person name="Crawford M.J."/>
            <person name="Daub J."/>
            <person name="Dimmic M.W."/>
            <person name="Estes C.F."/>
            <person name="Foster J.M."/>
            <person name="Ganatra M."/>
            <person name="Gregory W.F."/>
            <person name="Johnson N.M."/>
            <person name="Jin J."/>
            <person name="Komuniecki R."/>
            <person name="Korf I."/>
            <person name="Kumar S."/>
            <person name="Laney S."/>
            <person name="Li B.W."/>
            <person name="Li W."/>
            <person name="Lindblom T.H."/>
            <person name="Lustigman S."/>
            <person name="Ma D."/>
            <person name="Maina C.V."/>
            <person name="Martin D.M."/>
            <person name="McCarter J.P."/>
            <person name="McReynolds L."/>
            <person name="Mitreva M."/>
            <person name="Nutman T.B."/>
            <person name="Parkinson J."/>
            <person name="Peregrin-Alvarez J.M."/>
            <person name="Poole C."/>
            <person name="Ren Q."/>
            <person name="Saunders L."/>
            <person name="Sluder A.E."/>
            <person name="Smith K."/>
            <person name="Stanke M."/>
            <person name="Unnasch T.R."/>
            <person name="Ware J."/>
            <person name="Wei A.D."/>
            <person name="Weil G."/>
            <person name="Williams D.J."/>
            <person name="Zhang Y."/>
            <person name="Williams S.A."/>
            <person name="Fraser-Liggett C."/>
            <person name="Slatko B."/>
            <person name="Blaxter M.L."/>
            <person name="Scott A.L."/>
        </authorList>
    </citation>
    <scope>NUCLEOTIDE SEQUENCE</scope>
    <source>
        <strain evidence="13 15">FR3</strain>
    </source>
</reference>
<evidence type="ECO:0000256" key="6">
    <source>
        <dbReference type="ARBA" id="ARBA00011893"/>
    </source>
</evidence>
<dbReference type="EMBL" id="LN857024">
    <property type="protein sequence ID" value="CTP82150.1"/>
    <property type="molecule type" value="Genomic_DNA"/>
</dbReference>
<dbReference type="PANTHER" id="PTHR32315">
    <property type="entry name" value="ADENINE PHOSPHORIBOSYLTRANSFERASE"/>
    <property type="match status" value="1"/>
</dbReference>
<dbReference type="GO" id="GO:0003999">
    <property type="term" value="F:adenine phosphoribosyltransferase activity"/>
    <property type="evidence" value="ECO:0007669"/>
    <property type="project" value="UniProtKB-EC"/>
</dbReference>
<evidence type="ECO:0000256" key="7">
    <source>
        <dbReference type="ARBA" id="ARBA00017366"/>
    </source>
</evidence>
<dbReference type="GeneID" id="6104798"/>
<comment type="pathway">
    <text evidence="4">Purine metabolism; AMP biosynthesis via salvage pathway; AMP from adenine: step 1/1.</text>
</comment>
<dbReference type="FunFam" id="3.40.50.2020:FF:000021">
    <property type="entry name" value="Adenine phosphoribosyltransferase"/>
    <property type="match status" value="1"/>
</dbReference>
<reference evidence="16" key="4">
    <citation type="submission" date="2019-12" db="UniProtKB">
        <authorList>
            <consortium name="WormBaseParasite"/>
        </authorList>
    </citation>
    <scope>IDENTIFICATION</scope>
</reference>
<evidence type="ECO:0000313" key="17">
    <source>
        <dbReference type="WormBase" id="Bm13892"/>
    </source>
</evidence>
<dbReference type="Proteomes" id="UP000006672">
    <property type="component" value="Unassembled WGS sequence"/>
</dbReference>
<dbReference type="CTD" id="6104798"/>
<keyword evidence="11" id="KW-0660">Purine salvage</keyword>
<evidence type="ECO:0000256" key="11">
    <source>
        <dbReference type="ARBA" id="ARBA00022726"/>
    </source>
</evidence>
<evidence type="ECO:0000313" key="13">
    <source>
        <dbReference type="EMBL" id="CTP82150.1"/>
    </source>
</evidence>
<dbReference type="SUPFAM" id="SSF53271">
    <property type="entry name" value="PRTase-like"/>
    <property type="match status" value="1"/>
</dbReference>
<evidence type="ECO:0000256" key="5">
    <source>
        <dbReference type="ARBA" id="ARBA00008391"/>
    </source>
</evidence>
<keyword evidence="9" id="KW-0328">Glycosyltransferase</keyword>
<dbReference type="GO" id="GO:0044209">
    <property type="term" value="P:AMP salvage"/>
    <property type="evidence" value="ECO:0007669"/>
    <property type="project" value="UniProtKB-UniPathway"/>
</dbReference>
<dbReference type="InterPro" id="IPR029057">
    <property type="entry name" value="PRTase-like"/>
</dbReference>
<reference evidence="13" key="2">
    <citation type="submission" date="2012-12" db="EMBL/GenBank/DDBJ databases">
        <authorList>
            <person name="Gao Y.W."/>
            <person name="Fan S.T."/>
            <person name="Sun H.T."/>
            <person name="Wang Z."/>
            <person name="Gao X.L."/>
            <person name="Li Y.G."/>
            <person name="Wang T.C."/>
            <person name="Zhang K."/>
            <person name="Xu W.W."/>
            <person name="Yu Z.J."/>
            <person name="Xia X.Z."/>
        </authorList>
    </citation>
    <scope>NUCLEOTIDE SEQUENCE</scope>
    <source>
        <strain evidence="13">FR3</strain>
    </source>
</reference>
<gene>
    <name evidence="13 16 17" type="ORF">Bm13892</name>
    <name evidence="14" type="ORF">BM_BM13892</name>
    <name evidence="13" type="ORF">BM_Bm13892</name>
</gene>
<comment type="subcellular location">
    <subcellularLocation>
        <location evidence="3">Cytoplasm</location>
    </subcellularLocation>
</comment>
<evidence type="ECO:0000256" key="2">
    <source>
        <dbReference type="ARBA" id="ARBA00003968"/>
    </source>
</evidence>
<dbReference type="Pfam" id="PF00156">
    <property type="entry name" value="Pribosyltran"/>
    <property type="match status" value="1"/>
</dbReference>
<dbReference type="EC" id="2.4.2.7" evidence="6"/>
<evidence type="ECO:0000256" key="4">
    <source>
        <dbReference type="ARBA" id="ARBA00004659"/>
    </source>
</evidence>
<evidence type="ECO:0000313" key="16">
    <source>
        <dbReference type="WBParaSite" id="Bm13892.1"/>
    </source>
</evidence>
<evidence type="ECO:0000256" key="3">
    <source>
        <dbReference type="ARBA" id="ARBA00004496"/>
    </source>
</evidence>
<dbReference type="GO" id="GO:0006168">
    <property type="term" value="P:adenine salvage"/>
    <property type="evidence" value="ECO:0007669"/>
    <property type="project" value="InterPro"/>
</dbReference>
<dbReference type="NCBIfam" id="NF002636">
    <property type="entry name" value="PRK02304.1-5"/>
    <property type="match status" value="1"/>
</dbReference>
<dbReference type="GO" id="GO:0005737">
    <property type="term" value="C:cytoplasm"/>
    <property type="evidence" value="ECO:0007669"/>
    <property type="project" value="UniProtKB-SubCell"/>
</dbReference>
<dbReference type="OrthoDB" id="363185at2759"/>
<dbReference type="KEGG" id="bmy:BM_BM13892"/>
<dbReference type="PANTHER" id="PTHR32315:SF3">
    <property type="entry name" value="ADENINE PHOSPHORIBOSYLTRANSFERASE"/>
    <property type="match status" value="1"/>
</dbReference>
<keyword evidence="10" id="KW-0808">Transferase</keyword>
<name>A0A0K0IZE9_BRUMA</name>
<accession>A0A0K0IZE9</accession>
<comment type="catalytic activity">
    <reaction evidence="1">
        <text>AMP + diphosphate = 5-phospho-alpha-D-ribose 1-diphosphate + adenine</text>
        <dbReference type="Rhea" id="RHEA:16609"/>
        <dbReference type="ChEBI" id="CHEBI:16708"/>
        <dbReference type="ChEBI" id="CHEBI:33019"/>
        <dbReference type="ChEBI" id="CHEBI:58017"/>
        <dbReference type="ChEBI" id="CHEBI:456215"/>
        <dbReference type="EC" id="2.4.2.7"/>
    </reaction>
</comment>
<dbReference type="WBParaSite" id="Bm13892.1">
    <property type="protein sequence ID" value="Bm13892.1"/>
    <property type="gene ID" value="WBGene00234153"/>
</dbReference>
<dbReference type="RefSeq" id="XP_001901379.2">
    <property type="nucleotide sequence ID" value="XM_001901344.2"/>
</dbReference>
<dbReference type="GO" id="GO:0002055">
    <property type="term" value="F:adenine binding"/>
    <property type="evidence" value="ECO:0007669"/>
    <property type="project" value="TreeGrafter"/>
</dbReference>
<comment type="function">
    <text evidence="2">Catalyzes a salvage reaction resulting in the formation of AMP, that is energically less costly than de novo synthesis.</text>
</comment>
<protein>
    <recommendedName>
        <fullName evidence="7">Adenine phosphoribosyltransferase</fullName>
        <ecNumber evidence="6">2.4.2.7</ecNumber>
    </recommendedName>
</protein>
<dbReference type="EMBL" id="CAAKNF010000194">
    <property type="protein sequence ID" value="VIO96662.1"/>
    <property type="molecule type" value="Genomic_DNA"/>
</dbReference>
<organism evidence="13">
    <name type="scientific">Brugia malayi</name>
    <name type="common">Filarial nematode worm</name>
    <dbReference type="NCBI Taxonomy" id="6279"/>
    <lineage>
        <taxon>Eukaryota</taxon>
        <taxon>Metazoa</taxon>
        <taxon>Ecdysozoa</taxon>
        <taxon>Nematoda</taxon>
        <taxon>Chromadorea</taxon>
        <taxon>Rhabditida</taxon>
        <taxon>Spirurina</taxon>
        <taxon>Spiruromorpha</taxon>
        <taxon>Filarioidea</taxon>
        <taxon>Onchocercidae</taxon>
        <taxon>Brugia</taxon>
    </lineage>
</organism>
<keyword evidence="15" id="KW-1185">Reference proteome</keyword>
<evidence type="ECO:0000313" key="15">
    <source>
        <dbReference type="Proteomes" id="UP000006672"/>
    </source>
</evidence>
<dbReference type="CDD" id="cd06223">
    <property type="entry name" value="PRTases_typeI"/>
    <property type="match status" value="1"/>
</dbReference>
<dbReference type="FunCoup" id="A0A0K0IZE9">
    <property type="interactions" value="1038"/>
</dbReference>
<dbReference type="OMA" id="ITHFVYH"/>
<sequence>MKNSQPAVKYCPAPRFAKCACRTVAAVSGNEYLMNSQTETSKSKRQLECLKKEVGSKLRIFPDFPKPGIKFVDVMVLMRYPLLLEELCATVAQHARVEMPVTIDAVAGLEARGFLFGPQIAMMLKVPFVPIRKKGKLPGRTHKEVYQKEYGEDVIEVQEDAIKQGSKILLVDDLLATGGSLKAAVSLVEKAGGDVAGAFTLIELAYLEPRKHLPEHIHIHSFITLTE</sequence>
<dbReference type="InterPro" id="IPR005764">
    <property type="entry name" value="Ade_phspho_trans"/>
</dbReference>
<evidence type="ECO:0000256" key="9">
    <source>
        <dbReference type="ARBA" id="ARBA00022676"/>
    </source>
</evidence>
<dbReference type="GO" id="GO:0016208">
    <property type="term" value="F:AMP binding"/>
    <property type="evidence" value="ECO:0007669"/>
    <property type="project" value="TreeGrafter"/>
</dbReference>
<feature type="domain" description="Phosphoribosyltransferase" evidence="12">
    <location>
        <begin position="87"/>
        <end position="203"/>
    </location>
</feature>
<reference evidence="14" key="3">
    <citation type="submission" date="2019-04" db="EMBL/GenBank/DDBJ databases">
        <authorList>
            <person name="Howe K."/>
            <person name="Paulini M."/>
            <person name="Williams G."/>
        </authorList>
    </citation>
    <scope>NUCLEOTIDE SEQUENCE [LARGE SCALE GENOMIC DNA]</scope>
    <source>
        <strain evidence="14">FR3</strain>
    </source>
</reference>
<dbReference type="STRING" id="6279.A0A0K0IZE9"/>
<evidence type="ECO:0000259" key="12">
    <source>
        <dbReference type="Pfam" id="PF00156"/>
    </source>
</evidence>
<evidence type="ECO:0000256" key="8">
    <source>
        <dbReference type="ARBA" id="ARBA00022490"/>
    </source>
</evidence>
<evidence type="ECO:0000256" key="10">
    <source>
        <dbReference type="ARBA" id="ARBA00022679"/>
    </source>
</evidence>
<dbReference type="WormBase" id="Bm13892">
    <property type="protein sequence ID" value="BM27847"/>
    <property type="gene ID" value="WBGene00234153"/>
</dbReference>
<dbReference type="GO" id="GO:0006166">
    <property type="term" value="P:purine ribonucleoside salvage"/>
    <property type="evidence" value="ECO:0007669"/>
    <property type="project" value="UniProtKB-KW"/>
</dbReference>
<accession>A0A4E9FJG5</accession>
<evidence type="ECO:0000256" key="1">
    <source>
        <dbReference type="ARBA" id="ARBA00000868"/>
    </source>
</evidence>
<proteinExistence type="inferred from homology"/>
<dbReference type="InterPro" id="IPR000836">
    <property type="entry name" value="PRTase_dom"/>
</dbReference>
<dbReference type="InterPro" id="IPR050054">
    <property type="entry name" value="UPRTase/APRTase"/>
</dbReference>
<evidence type="ECO:0000313" key="14">
    <source>
        <dbReference type="EMBL" id="VIO96662.1"/>
    </source>
</evidence>
<dbReference type="HAMAP" id="MF_00004">
    <property type="entry name" value="Aden_phosphoribosyltr"/>
    <property type="match status" value="1"/>
</dbReference>
<dbReference type="UniPathway" id="UPA00588">
    <property type="reaction ID" value="UER00646"/>
</dbReference>
<dbReference type="AlphaFoldDB" id="A0A0K0IZE9"/>
<keyword evidence="8" id="KW-0963">Cytoplasm</keyword>
<comment type="similarity">
    <text evidence="5">Belongs to the purine/pyrimidine phosphoribosyltransferase family.</text>
</comment>